<protein>
    <submittedName>
        <fullName evidence="2">Uncharacterized protein</fullName>
    </submittedName>
</protein>
<evidence type="ECO:0000313" key="2">
    <source>
        <dbReference type="EMBL" id="CAB5219911.1"/>
    </source>
</evidence>
<proteinExistence type="predicted"/>
<evidence type="ECO:0000256" key="1">
    <source>
        <dbReference type="SAM" id="MobiDB-lite"/>
    </source>
</evidence>
<gene>
    <name evidence="2" type="ORF">UFOVP239_7</name>
</gene>
<dbReference type="EMBL" id="LR798278">
    <property type="protein sequence ID" value="CAB5219911.1"/>
    <property type="molecule type" value="Genomic_DNA"/>
</dbReference>
<accession>A0A6J7WPE4</accession>
<feature type="compositionally biased region" description="Low complexity" evidence="1">
    <location>
        <begin position="109"/>
        <end position="122"/>
    </location>
</feature>
<name>A0A6J7WPE4_9CAUD</name>
<organism evidence="2">
    <name type="scientific">uncultured Caudovirales phage</name>
    <dbReference type="NCBI Taxonomy" id="2100421"/>
    <lineage>
        <taxon>Viruses</taxon>
        <taxon>Duplodnaviria</taxon>
        <taxon>Heunggongvirae</taxon>
        <taxon>Uroviricota</taxon>
        <taxon>Caudoviricetes</taxon>
        <taxon>Peduoviridae</taxon>
        <taxon>Maltschvirus</taxon>
        <taxon>Maltschvirus maltsch</taxon>
    </lineage>
</organism>
<feature type="region of interest" description="Disordered" evidence="1">
    <location>
        <begin position="42"/>
        <end position="73"/>
    </location>
</feature>
<feature type="region of interest" description="Disordered" evidence="1">
    <location>
        <begin position="86"/>
        <end position="162"/>
    </location>
</feature>
<feature type="region of interest" description="Disordered" evidence="1">
    <location>
        <begin position="328"/>
        <end position="347"/>
    </location>
</feature>
<sequence>MAALTQPGGSMPTLAQMKLALSRGPTSIQNVGVNEAPGMQTKTYIPPASGDGVAPPAGGVQTPSGMPIGGIDTNQAQAGQQFMPQPLAQQQAGQPPQPGQPGQPGMPGQPGQQQPPQMGAQQPTPPAGNMLQMTQQGRALGAMGPAAGQQPQGMAEGGRASYQNAPKSLMGYKREGPQTPFHESKYPFVQYLRVHHGQNSHIDAMKGMNKPHALARAELNWPAATHIEPIGEEDALKHDPLTVKAVKGMAKGGDVKESMHYAPAPSLSKAEIEEYAERMTRQMSGLDNPNSKTLQQLAREQSLPVKIKGSKKMDVPIINYEQLKGASSVGVPGDTSRGGVKPSRRSAMAPVKAGEYLHAIGEEKLDSPVPLYGGKDYGAFGHPEGWASDLGASAGMFNVVKKLAAENPEGDVYGHYHKMSPEALNHALHMLDSVLSYHKPHASSAERIAMLNDLMRNKATTTSKHDVPYPEFPGFEKPEDIMLQGAMNSGMRKKIIGLLGKEKYFPGGKQKIDDIIYAISHPELRNIETGAGGSSIIKFDPKRELRESVSPHPTYGYDIPSRLVGKTKYITPARILAPRSIHNAEQEIKAMGKKVIPFNMAKMNIIREPIDEQFINQIGEYEQAMKKRLGYKQGGKVQDQLSTDTMRAALILKKKAK</sequence>
<reference evidence="2" key="1">
    <citation type="submission" date="2020-05" db="EMBL/GenBank/DDBJ databases">
        <authorList>
            <person name="Chiriac C."/>
            <person name="Salcher M."/>
            <person name="Ghai R."/>
            <person name="Kavagutti S V."/>
        </authorList>
    </citation>
    <scope>NUCLEOTIDE SEQUENCE</scope>
</reference>